<gene>
    <name evidence="2" type="ORF">B0H67DRAFT_574285</name>
</gene>
<organism evidence="2 3">
    <name type="scientific">Lasiosphaeris hirsuta</name>
    <dbReference type="NCBI Taxonomy" id="260670"/>
    <lineage>
        <taxon>Eukaryota</taxon>
        <taxon>Fungi</taxon>
        <taxon>Dikarya</taxon>
        <taxon>Ascomycota</taxon>
        <taxon>Pezizomycotina</taxon>
        <taxon>Sordariomycetes</taxon>
        <taxon>Sordariomycetidae</taxon>
        <taxon>Sordariales</taxon>
        <taxon>Lasiosphaeriaceae</taxon>
        <taxon>Lasiosphaeris</taxon>
    </lineage>
</organism>
<evidence type="ECO:0000313" key="3">
    <source>
        <dbReference type="Proteomes" id="UP001172102"/>
    </source>
</evidence>
<reference evidence="2" key="1">
    <citation type="submission" date="2023-06" db="EMBL/GenBank/DDBJ databases">
        <title>Genome-scale phylogeny and comparative genomics of the fungal order Sordariales.</title>
        <authorList>
            <consortium name="Lawrence Berkeley National Laboratory"/>
            <person name="Hensen N."/>
            <person name="Bonometti L."/>
            <person name="Westerberg I."/>
            <person name="Brannstrom I.O."/>
            <person name="Guillou S."/>
            <person name="Cros-Aarteil S."/>
            <person name="Calhoun S."/>
            <person name="Haridas S."/>
            <person name="Kuo A."/>
            <person name="Mondo S."/>
            <person name="Pangilinan J."/>
            <person name="Riley R."/>
            <person name="Labutti K."/>
            <person name="Andreopoulos B."/>
            <person name="Lipzen A."/>
            <person name="Chen C."/>
            <person name="Yanf M."/>
            <person name="Daum C."/>
            <person name="Ng V."/>
            <person name="Clum A."/>
            <person name="Steindorff A."/>
            <person name="Ohm R."/>
            <person name="Martin F."/>
            <person name="Silar P."/>
            <person name="Natvig D."/>
            <person name="Lalanne C."/>
            <person name="Gautier V."/>
            <person name="Ament-Velasquez S.L."/>
            <person name="Kruys A."/>
            <person name="Hutchinson M.I."/>
            <person name="Powell A.J."/>
            <person name="Barry K."/>
            <person name="Miller A.N."/>
            <person name="Grigoriev I.V."/>
            <person name="Debuchy R."/>
            <person name="Gladieux P."/>
            <person name="Thoren M.H."/>
            <person name="Johannesson H."/>
        </authorList>
    </citation>
    <scope>NUCLEOTIDE SEQUENCE</scope>
    <source>
        <strain evidence="2">SMH4607-1</strain>
    </source>
</reference>
<dbReference type="EMBL" id="JAUKUA010000003">
    <property type="protein sequence ID" value="KAK0719813.1"/>
    <property type="molecule type" value="Genomic_DNA"/>
</dbReference>
<dbReference type="Proteomes" id="UP001172102">
    <property type="component" value="Unassembled WGS sequence"/>
</dbReference>
<feature type="compositionally biased region" description="Pro residues" evidence="1">
    <location>
        <begin position="52"/>
        <end position="62"/>
    </location>
</feature>
<feature type="region of interest" description="Disordered" evidence="1">
    <location>
        <begin position="42"/>
        <end position="66"/>
    </location>
</feature>
<protein>
    <submittedName>
        <fullName evidence="2">Uncharacterized protein</fullName>
    </submittedName>
</protein>
<dbReference type="AlphaFoldDB" id="A0AA40APV0"/>
<keyword evidence="3" id="KW-1185">Reference proteome</keyword>
<evidence type="ECO:0000313" key="2">
    <source>
        <dbReference type="EMBL" id="KAK0719813.1"/>
    </source>
</evidence>
<comment type="caution">
    <text evidence="2">The sequence shown here is derived from an EMBL/GenBank/DDBJ whole genome shotgun (WGS) entry which is preliminary data.</text>
</comment>
<accession>A0AA40APV0</accession>
<proteinExistence type="predicted"/>
<sequence>MSLGSDSSSIYHRKYRTYQAVKMSTTNTLSQQDYLQDYAIRLTGGEPTSSPTQPPSPPPAVENPPDWLTDYRRVPPYRPINHQLDRESRPWGSNPVEAVIIFTMMHGVWFKGSVSWLWRNTGGRFNEGAFTERIGGET</sequence>
<evidence type="ECO:0000256" key="1">
    <source>
        <dbReference type="SAM" id="MobiDB-lite"/>
    </source>
</evidence>
<name>A0AA40APV0_9PEZI</name>